<feature type="compositionally biased region" description="Pro residues" evidence="1">
    <location>
        <begin position="30"/>
        <end position="42"/>
    </location>
</feature>
<evidence type="ECO:0000313" key="3">
    <source>
        <dbReference type="Proteomes" id="UP000697995"/>
    </source>
</evidence>
<accession>A0ABS1D2A5</accession>
<feature type="region of interest" description="Disordered" evidence="1">
    <location>
        <begin position="63"/>
        <end position="121"/>
    </location>
</feature>
<dbReference type="Proteomes" id="UP000697995">
    <property type="component" value="Unassembled WGS sequence"/>
</dbReference>
<name>A0ABS1D2A5_9PROT</name>
<evidence type="ECO:0000313" key="2">
    <source>
        <dbReference type="EMBL" id="MBK1660957.1"/>
    </source>
</evidence>
<comment type="caution">
    <text evidence="2">The sequence shown here is derived from an EMBL/GenBank/DDBJ whole genome shotgun (WGS) entry which is preliminary data.</text>
</comment>
<organism evidence="2 3">
    <name type="scientific">Paracraurococcus ruber</name>
    <dbReference type="NCBI Taxonomy" id="77675"/>
    <lineage>
        <taxon>Bacteria</taxon>
        <taxon>Pseudomonadati</taxon>
        <taxon>Pseudomonadota</taxon>
        <taxon>Alphaproteobacteria</taxon>
        <taxon>Acetobacterales</taxon>
        <taxon>Roseomonadaceae</taxon>
        <taxon>Paracraurococcus</taxon>
    </lineage>
</organism>
<dbReference type="EMBL" id="NRSG01000233">
    <property type="protein sequence ID" value="MBK1660957.1"/>
    <property type="molecule type" value="Genomic_DNA"/>
</dbReference>
<feature type="non-terminal residue" evidence="2">
    <location>
        <position position="121"/>
    </location>
</feature>
<feature type="region of interest" description="Disordered" evidence="1">
    <location>
        <begin position="1"/>
        <end position="48"/>
    </location>
</feature>
<sequence length="121" mass="12305">MSTVAPLSPPVAADAPKEAAPRPRVSARPEPAPTAPEPPATPNPSLRLDPALGLVVLEFRDRQGRTATLPTERELAAYRSARGRAEPGQGTPGQATPAQGTPGQAPLGSAAPAIRPADPNA</sequence>
<protein>
    <submittedName>
        <fullName evidence="2">Uncharacterized protein</fullName>
    </submittedName>
</protein>
<gene>
    <name evidence="2" type="ORF">CKO45_22330</name>
</gene>
<proteinExistence type="predicted"/>
<evidence type="ECO:0000256" key="1">
    <source>
        <dbReference type="SAM" id="MobiDB-lite"/>
    </source>
</evidence>
<reference evidence="2 3" key="1">
    <citation type="journal article" date="2020" name="Microorganisms">
        <title>Osmotic Adaptation and Compatible Solute Biosynthesis of Phototrophic Bacteria as Revealed from Genome Analyses.</title>
        <authorList>
            <person name="Imhoff J.F."/>
            <person name="Rahn T."/>
            <person name="Kunzel S."/>
            <person name="Keller A."/>
            <person name="Neulinger S.C."/>
        </authorList>
    </citation>
    <scope>NUCLEOTIDE SEQUENCE [LARGE SCALE GENOMIC DNA]</scope>
    <source>
        <strain evidence="2 3">DSM 15382</strain>
    </source>
</reference>
<keyword evidence="3" id="KW-1185">Reference proteome</keyword>
<feature type="compositionally biased region" description="Polar residues" evidence="1">
    <location>
        <begin position="92"/>
        <end position="102"/>
    </location>
</feature>